<comment type="caution">
    <text evidence="1">The sequence shown here is derived from an EMBL/GenBank/DDBJ whole genome shotgun (WGS) entry which is preliminary data.</text>
</comment>
<gene>
    <name evidence="1" type="ORF">A2903_00540</name>
</gene>
<evidence type="ECO:0000313" key="1">
    <source>
        <dbReference type="EMBL" id="OGI84188.1"/>
    </source>
</evidence>
<dbReference type="EMBL" id="MFUO01000006">
    <property type="protein sequence ID" value="OGI84188.1"/>
    <property type="molecule type" value="Genomic_DNA"/>
</dbReference>
<organism evidence="1 2">
    <name type="scientific">Candidatus Nomurabacteria bacterium RIFCSPLOWO2_01_FULL_33_17</name>
    <dbReference type="NCBI Taxonomy" id="1801764"/>
    <lineage>
        <taxon>Bacteria</taxon>
        <taxon>Candidatus Nomuraibacteriota</taxon>
    </lineage>
</organism>
<proteinExistence type="predicted"/>
<protein>
    <submittedName>
        <fullName evidence="1">Uncharacterized protein</fullName>
    </submittedName>
</protein>
<sequence length="165" mass="19341">MEHFKIFCGDWIYPSRDSSTKINYPIDIPLVAEIYPRSDRKGKMVSESGMIKEHLNSSRFLKLHLRTDNILCILSLHNETESMFLKEINEDISFDRETLARPNSLWYDGKYPGKIIKHKNREENEWNSIFFTSILLQVFMAGEKLPNGISFRNATIPEIESLGRW</sequence>
<dbReference type="Proteomes" id="UP000178184">
    <property type="component" value="Unassembled WGS sequence"/>
</dbReference>
<reference evidence="1 2" key="1">
    <citation type="journal article" date="2016" name="Nat. Commun.">
        <title>Thousands of microbial genomes shed light on interconnected biogeochemical processes in an aquifer system.</title>
        <authorList>
            <person name="Anantharaman K."/>
            <person name="Brown C.T."/>
            <person name="Hug L.A."/>
            <person name="Sharon I."/>
            <person name="Castelle C.J."/>
            <person name="Probst A.J."/>
            <person name="Thomas B.C."/>
            <person name="Singh A."/>
            <person name="Wilkins M.J."/>
            <person name="Karaoz U."/>
            <person name="Brodie E.L."/>
            <person name="Williams K.H."/>
            <person name="Hubbard S.S."/>
            <person name="Banfield J.F."/>
        </authorList>
    </citation>
    <scope>NUCLEOTIDE SEQUENCE [LARGE SCALE GENOMIC DNA]</scope>
</reference>
<accession>A0A1F6WQM4</accession>
<evidence type="ECO:0000313" key="2">
    <source>
        <dbReference type="Proteomes" id="UP000178184"/>
    </source>
</evidence>
<dbReference type="AlphaFoldDB" id="A0A1F6WQM4"/>
<name>A0A1F6WQM4_9BACT</name>